<protein>
    <recommendedName>
        <fullName evidence="3">Protein kinase domain-containing protein</fullName>
    </recommendedName>
</protein>
<dbReference type="AlphaFoldDB" id="K0KGM9"/>
<evidence type="ECO:0000313" key="2">
    <source>
        <dbReference type="Proteomes" id="UP000009328"/>
    </source>
</evidence>
<organism evidence="1 2">
    <name type="scientific">Wickerhamomyces ciferrii (strain ATCC 14091 / BCRC 22168 / CBS 111 / JCM 3599 / NBRC 0793 / NRRL Y-1031 F-60-10)</name>
    <name type="common">Yeast</name>
    <name type="synonym">Pichia ciferrii</name>
    <dbReference type="NCBI Taxonomy" id="1206466"/>
    <lineage>
        <taxon>Eukaryota</taxon>
        <taxon>Fungi</taxon>
        <taxon>Dikarya</taxon>
        <taxon>Ascomycota</taxon>
        <taxon>Saccharomycotina</taxon>
        <taxon>Saccharomycetes</taxon>
        <taxon>Phaffomycetales</taxon>
        <taxon>Wickerhamomycetaceae</taxon>
        <taxon>Wickerhamomyces</taxon>
    </lineage>
</organism>
<dbReference type="SUPFAM" id="SSF56112">
    <property type="entry name" value="Protein kinase-like (PK-like)"/>
    <property type="match status" value="1"/>
</dbReference>
<comment type="caution">
    <text evidence="1">The sequence shown here is derived from an EMBL/GenBank/DDBJ whole genome shotgun (WGS) entry which is preliminary data.</text>
</comment>
<reference evidence="1 2" key="1">
    <citation type="journal article" date="2012" name="Eukaryot. Cell">
        <title>Draft genome sequence of Wickerhamomyces ciferrii NRRL Y-1031 F-60-10.</title>
        <authorList>
            <person name="Schneider J."/>
            <person name="Andrea H."/>
            <person name="Blom J."/>
            <person name="Jaenicke S."/>
            <person name="Ruckert C."/>
            <person name="Schorsch C."/>
            <person name="Szczepanowski R."/>
            <person name="Farwick M."/>
            <person name="Goesmann A."/>
            <person name="Puhler A."/>
            <person name="Schaffer S."/>
            <person name="Tauch A."/>
            <person name="Kohler T."/>
            <person name="Brinkrolf K."/>
        </authorList>
    </citation>
    <scope>NUCLEOTIDE SEQUENCE [LARGE SCALE GENOMIC DNA]</scope>
    <source>
        <strain evidence="2">ATCC 14091 / BCRC 22168 / CBS 111 / JCM 3599 / NBRC 0793 / NRRL Y-1031 F-60-10</strain>
    </source>
</reference>
<keyword evidence="2" id="KW-1185">Reference proteome</keyword>
<accession>K0KGM9</accession>
<dbReference type="EMBL" id="CAIF01000038">
    <property type="protein sequence ID" value="CCH42136.1"/>
    <property type="molecule type" value="Genomic_DNA"/>
</dbReference>
<gene>
    <name evidence="1" type="ORF">BN7_1680</name>
</gene>
<evidence type="ECO:0008006" key="3">
    <source>
        <dbReference type="Google" id="ProtNLM"/>
    </source>
</evidence>
<dbReference type="HOGENOM" id="CLU_681874_0_0_1"/>
<proteinExistence type="predicted"/>
<dbReference type="Gene3D" id="1.10.510.10">
    <property type="entry name" value="Transferase(Phosphotransferase) domain 1"/>
    <property type="match status" value="1"/>
</dbReference>
<dbReference type="InParanoid" id="K0KGM9"/>
<dbReference type="Proteomes" id="UP000009328">
    <property type="component" value="Unassembled WGS sequence"/>
</dbReference>
<name>K0KGM9_WICCF</name>
<evidence type="ECO:0000313" key="1">
    <source>
        <dbReference type="EMBL" id="CCH42136.1"/>
    </source>
</evidence>
<dbReference type="InterPro" id="IPR011009">
    <property type="entry name" value="Kinase-like_dom_sf"/>
</dbReference>
<sequence>MVEIPFQYLVLDNTFESIINCSGDLELKDKLSLQMIMLIISRDPFISSGNVRKLLPKVSKTPKECQETKMNFFKEMMIDFDTNDDNDDDSSNSNPIAGYSSQMRSSSALSNTVSLVNDDFKIFHCPCVLPYVKILSGLKNGDEYNPSVVLLCKKSKLEELDIMKYSNKDESNNDFVILKIYDIGWSQLHFDSKFERRYNYEELSFKEYYKEHIYKGLFLNELKIMKRIQNYNDKDENKEKKINVPTLLNYGMITSYGYNGPFIIESYVDCIKNKPSKEKHFKLGIEQYNRLLGIGINHNDIARRNVGFDEDEQKFWVIDFDHGKMLHEGKKYTYPMDYETLKRELKY</sequence>